<evidence type="ECO:0000256" key="2">
    <source>
        <dbReference type="SAM" id="MobiDB-lite"/>
    </source>
</evidence>
<feature type="region of interest" description="Disordered" evidence="2">
    <location>
        <begin position="774"/>
        <end position="793"/>
    </location>
</feature>
<keyword evidence="1" id="KW-0863">Zinc-finger</keyword>
<feature type="compositionally biased region" description="Basic and acidic residues" evidence="2">
    <location>
        <begin position="779"/>
        <end position="793"/>
    </location>
</feature>
<dbReference type="SUPFAM" id="SSF81383">
    <property type="entry name" value="F-box domain"/>
    <property type="match status" value="1"/>
</dbReference>
<dbReference type="SUPFAM" id="SSF57756">
    <property type="entry name" value="Retrovirus zinc finger-like domains"/>
    <property type="match status" value="1"/>
</dbReference>
<feature type="region of interest" description="Disordered" evidence="2">
    <location>
        <begin position="1"/>
        <end position="42"/>
    </location>
</feature>
<feature type="domain" description="CCHC-type" evidence="3">
    <location>
        <begin position="447"/>
        <end position="462"/>
    </location>
</feature>
<feature type="compositionally biased region" description="Basic and acidic residues" evidence="2">
    <location>
        <begin position="305"/>
        <end position="316"/>
    </location>
</feature>
<organism evidence="4 5">
    <name type="scientific">Lolium multiflorum</name>
    <name type="common">Italian ryegrass</name>
    <name type="synonym">Lolium perenne subsp. multiflorum</name>
    <dbReference type="NCBI Taxonomy" id="4521"/>
    <lineage>
        <taxon>Eukaryota</taxon>
        <taxon>Viridiplantae</taxon>
        <taxon>Streptophyta</taxon>
        <taxon>Embryophyta</taxon>
        <taxon>Tracheophyta</taxon>
        <taxon>Spermatophyta</taxon>
        <taxon>Magnoliopsida</taxon>
        <taxon>Liliopsida</taxon>
        <taxon>Poales</taxon>
        <taxon>Poaceae</taxon>
        <taxon>BOP clade</taxon>
        <taxon>Pooideae</taxon>
        <taxon>Poodae</taxon>
        <taxon>Poeae</taxon>
        <taxon>Poeae Chloroplast Group 2 (Poeae type)</taxon>
        <taxon>Loliodinae</taxon>
        <taxon>Loliinae</taxon>
        <taxon>Lolium</taxon>
    </lineage>
</organism>
<dbReference type="SMART" id="SM00343">
    <property type="entry name" value="ZnF_C2HC"/>
    <property type="match status" value="2"/>
</dbReference>
<feature type="region of interest" description="Disordered" evidence="2">
    <location>
        <begin position="868"/>
        <end position="915"/>
    </location>
</feature>
<dbReference type="InterPro" id="IPR036047">
    <property type="entry name" value="F-box-like_dom_sf"/>
</dbReference>
<dbReference type="GO" id="GO:0008270">
    <property type="term" value="F:zinc ion binding"/>
    <property type="evidence" value="ECO:0007669"/>
    <property type="project" value="UniProtKB-KW"/>
</dbReference>
<reference evidence="4" key="1">
    <citation type="submission" date="2023-07" db="EMBL/GenBank/DDBJ databases">
        <title>A chromosome-level genome assembly of Lolium multiflorum.</title>
        <authorList>
            <person name="Chen Y."/>
            <person name="Copetti D."/>
            <person name="Kolliker R."/>
            <person name="Studer B."/>
        </authorList>
    </citation>
    <scope>NUCLEOTIDE SEQUENCE</scope>
    <source>
        <strain evidence="4">02402/16</strain>
        <tissue evidence="4">Leaf</tissue>
    </source>
</reference>
<dbReference type="GO" id="GO:0003676">
    <property type="term" value="F:nucleic acid binding"/>
    <property type="evidence" value="ECO:0007669"/>
    <property type="project" value="InterPro"/>
</dbReference>
<dbReference type="PANTHER" id="PTHR33087">
    <property type="entry name" value="OS07G0539200 PROTEIN"/>
    <property type="match status" value="1"/>
</dbReference>
<feature type="region of interest" description="Disordered" evidence="2">
    <location>
        <begin position="305"/>
        <end position="342"/>
    </location>
</feature>
<feature type="compositionally biased region" description="Polar residues" evidence="2">
    <location>
        <begin position="1"/>
        <end position="15"/>
    </location>
</feature>
<comment type="caution">
    <text evidence="4">The sequence shown here is derived from an EMBL/GenBank/DDBJ whole genome shotgun (WGS) entry which is preliminary data.</text>
</comment>
<keyword evidence="1" id="KW-0479">Metal-binding</keyword>
<feature type="region of interest" description="Disordered" evidence="2">
    <location>
        <begin position="482"/>
        <end position="559"/>
    </location>
</feature>
<feature type="region of interest" description="Disordered" evidence="2">
    <location>
        <begin position="398"/>
        <end position="418"/>
    </location>
</feature>
<dbReference type="PANTHER" id="PTHR33087:SF42">
    <property type="entry name" value="DUF4283 DOMAIN-CONTAINING PROTEIN"/>
    <property type="match status" value="1"/>
</dbReference>
<dbReference type="Gene3D" id="4.10.60.10">
    <property type="entry name" value="Zinc finger, CCHC-type"/>
    <property type="match status" value="1"/>
</dbReference>
<keyword evidence="1" id="KW-0862">Zinc</keyword>
<name>A0AAD8S0Z9_LOLMU</name>
<protein>
    <recommendedName>
        <fullName evidence="3">CCHC-type domain-containing protein</fullName>
    </recommendedName>
</protein>
<dbReference type="InterPro" id="IPR001878">
    <property type="entry name" value="Znf_CCHC"/>
</dbReference>
<dbReference type="AlphaFoldDB" id="A0AAD8S0Z9"/>
<evidence type="ECO:0000256" key="1">
    <source>
        <dbReference type="PROSITE-ProRule" id="PRU00047"/>
    </source>
</evidence>
<accession>A0AAD8S0Z9</accession>
<feature type="domain" description="CCHC-type" evidence="3">
    <location>
        <begin position="427"/>
        <end position="443"/>
    </location>
</feature>
<dbReference type="InterPro" id="IPR053253">
    <property type="entry name" value="Sex_diff_modulator"/>
</dbReference>
<evidence type="ECO:0000313" key="4">
    <source>
        <dbReference type="EMBL" id="KAK1643046.1"/>
    </source>
</evidence>
<evidence type="ECO:0000313" key="5">
    <source>
        <dbReference type="Proteomes" id="UP001231189"/>
    </source>
</evidence>
<dbReference type="EMBL" id="JAUUTY010000004">
    <property type="protein sequence ID" value="KAK1643046.1"/>
    <property type="molecule type" value="Genomic_DNA"/>
</dbReference>
<gene>
    <name evidence="4" type="ORF">QYE76_060851</name>
</gene>
<dbReference type="PROSITE" id="PS50158">
    <property type="entry name" value="ZF_CCHC"/>
    <property type="match status" value="2"/>
</dbReference>
<feature type="compositionally biased region" description="Low complexity" evidence="2">
    <location>
        <begin position="317"/>
        <end position="327"/>
    </location>
</feature>
<evidence type="ECO:0000259" key="3">
    <source>
        <dbReference type="PROSITE" id="PS50158"/>
    </source>
</evidence>
<feature type="compositionally biased region" description="Low complexity" evidence="2">
    <location>
        <begin position="531"/>
        <end position="541"/>
    </location>
</feature>
<dbReference type="InterPro" id="IPR036875">
    <property type="entry name" value="Znf_CCHC_sf"/>
</dbReference>
<proteinExistence type="predicted"/>
<dbReference type="Proteomes" id="UP001231189">
    <property type="component" value="Unassembled WGS sequence"/>
</dbReference>
<keyword evidence="5" id="KW-1185">Reference proteome</keyword>
<sequence length="1185" mass="128610">MSSSSKPTTTETASDLTAAGKTKVDEASTGHSQSSHIDHGCAGNAPAGVSSGVLGGEPAVALAQRGAVWKVRRDWANLSTEFIEDIAGRLLSLDVSEYLRFRAVCKPWRALTEDPRDREHGVLDSRFRPCNWFLLSMQVESAFHLRLRNRVTGVIVRLNHPEFPGTHYLSLVDGLLVLCDKATYAVRVLHPLTGALAEFPDITDVRDRIGAGPDARVAMDAFRSRFPGLGPEPNAYLATEAYAAGFPAFDTVLTSAGLDESTSPPTLQLCVRDEAWLVLRAKPGDEYWVALYPFYYYQGRPEMGRESEREREETAERGAAAAATAAGKRAHEAPPSPASVSSVRPVVSGLGLSSGSCGSPMQSSAEVGLVPAGPLPQPPPRPVHERLEWIRPKLSRKAKWRRRKSQQRIWRQEAPAARPVSPSMAGRCFKCLRPGHPKRECSNDQVCYRCGEEGHGSGGCKRPRSPDSEEMLRLRAIEVVDRRLAGRRRGPQPGARGQGMPAALQPGVSGRRAPAFGANPPAASPSPSPSSPGSVGSGEAESAWRRNTTTAGEGRRWPPCVVRRTGDMAELERRLDCSLVAYVGGSRPAVSCAQVTEALVTRANIPRAAFTVHRFKPEDFLIVFAAPEFKEAVLRRSSLPFSFFTLFFRQWTRQAQASLVRMRSRVRLEIEGVPPHAWDKEIVQQLVGEACSLEVLAPETASRADLSVFRAEAWSADLEAIPTQRELWVPEPSSDAQRSGSSRHAVSDRRDKFLGLLKYDVLIHISRVEEFVSSEVSDDENRRRPDQEGSWDHAEGFWTSRSLSWVPGVPDQRGGHSGDLAGDRHGGLPGARAAGAWNRGWMLPHLETHAVVPQKILETRVVASQRILDPASSSEKDRAGPSAQRADAPVHPAPLLSADPGADPVGDSGSSFKAVSVDRPSGELVSQELLSVGQADRGPVDQEDRVERVVQDKEVANVAEARPLHPPEGYFVVELSEGGPQGVRELESVGGAGMAGLTSAGPGPCSPGRETDSGPCRTRSVTLDESYDGPNDQMQLVERVPDDEQRQAIAVEEKQALDRIKGFCATLLKKLAPPLLRELNTAKELRADAAPFTPRRVTRHSASTSAVTTPKPPRKVSAADLVLLKTLGIASSDLEVNENHLKELNLIFDSPIREQHLRAIAAFYGAVVPVELFSTGPVLQEGISA</sequence>
<feature type="region of interest" description="Disordered" evidence="2">
    <location>
        <begin position="992"/>
        <end position="1016"/>
    </location>
</feature>